<dbReference type="InterPro" id="IPR001251">
    <property type="entry name" value="CRAL-TRIO_dom"/>
</dbReference>
<sequence length="308" mass="35880">MNKGMEISLVRSPVFSPGQIFKRSVETKSDASTLSASFSSSESGVPSSSSSSRLLNNKILSVSQHKKINTKAQCLKRLKKYVSQTTIRPISDITIFRFANFYRFDYYDALEALEDYDSNKRLRLQMEGDLLLQFQTKTIFPLPKMKTKDGKCDVFYMRPSRYIPSEMKTSDLIDNLCFVLNDLSRTKIQCHNGVAFVANMNDWTMKNFSQDYCSQFMQALQGKMVPTKVQLFLIVNPPSWFGRIWKLVRPMLSRSFAKKIRIIKEDRLGEFLMNGYEEYLPDEFHSGLKDTDELYEDYEDLKFYHDDR</sequence>
<gene>
    <name evidence="2" type="ORF">CYCCA115_LOCUS22960</name>
</gene>
<dbReference type="PANTHER" id="PTHR10174:SF208">
    <property type="entry name" value="CRAL-TRIO DOMAIN-CONTAINING PROTEIN DDB_G0278031"/>
    <property type="match status" value="1"/>
</dbReference>
<evidence type="ECO:0000313" key="2">
    <source>
        <dbReference type="EMBL" id="CAJ1967837.1"/>
    </source>
</evidence>
<dbReference type="InterPro" id="IPR036865">
    <property type="entry name" value="CRAL-TRIO_dom_sf"/>
</dbReference>
<evidence type="ECO:0000313" key="3">
    <source>
        <dbReference type="Proteomes" id="UP001295423"/>
    </source>
</evidence>
<dbReference type="PANTHER" id="PTHR10174">
    <property type="entry name" value="ALPHA-TOCOPHEROL TRANSFER PROTEIN-RELATED"/>
    <property type="match status" value="1"/>
</dbReference>
<dbReference type="Proteomes" id="UP001295423">
    <property type="component" value="Unassembled WGS sequence"/>
</dbReference>
<dbReference type="GO" id="GO:1902936">
    <property type="term" value="F:phosphatidylinositol bisphosphate binding"/>
    <property type="evidence" value="ECO:0007669"/>
    <property type="project" value="TreeGrafter"/>
</dbReference>
<dbReference type="PROSITE" id="PS50191">
    <property type="entry name" value="CRAL_TRIO"/>
    <property type="match status" value="1"/>
</dbReference>
<dbReference type="SUPFAM" id="SSF52087">
    <property type="entry name" value="CRAL/TRIO domain"/>
    <property type="match status" value="1"/>
</dbReference>
<dbReference type="Gene3D" id="3.40.525.10">
    <property type="entry name" value="CRAL-TRIO lipid binding domain"/>
    <property type="match status" value="1"/>
</dbReference>
<dbReference type="GO" id="GO:0016020">
    <property type="term" value="C:membrane"/>
    <property type="evidence" value="ECO:0007669"/>
    <property type="project" value="TreeGrafter"/>
</dbReference>
<dbReference type="EMBL" id="CAKOGP040002347">
    <property type="protein sequence ID" value="CAJ1967837.1"/>
    <property type="molecule type" value="Genomic_DNA"/>
</dbReference>
<dbReference type="CDD" id="cd00170">
    <property type="entry name" value="SEC14"/>
    <property type="match status" value="1"/>
</dbReference>
<dbReference type="AlphaFoldDB" id="A0AAD2JPQ7"/>
<evidence type="ECO:0000259" key="1">
    <source>
        <dbReference type="PROSITE" id="PS50191"/>
    </source>
</evidence>
<accession>A0AAD2JPQ7</accession>
<comment type="caution">
    <text evidence="2">The sequence shown here is derived from an EMBL/GenBank/DDBJ whole genome shotgun (WGS) entry which is preliminary data.</text>
</comment>
<feature type="domain" description="CRAL-TRIO" evidence="1">
    <location>
        <begin position="127"/>
        <end position="292"/>
    </location>
</feature>
<dbReference type="Pfam" id="PF00650">
    <property type="entry name" value="CRAL_TRIO"/>
    <property type="match status" value="1"/>
</dbReference>
<name>A0AAD2JPQ7_9STRA</name>
<dbReference type="SMART" id="SM00516">
    <property type="entry name" value="SEC14"/>
    <property type="match status" value="1"/>
</dbReference>
<proteinExistence type="predicted"/>
<organism evidence="2 3">
    <name type="scientific">Cylindrotheca closterium</name>
    <dbReference type="NCBI Taxonomy" id="2856"/>
    <lineage>
        <taxon>Eukaryota</taxon>
        <taxon>Sar</taxon>
        <taxon>Stramenopiles</taxon>
        <taxon>Ochrophyta</taxon>
        <taxon>Bacillariophyta</taxon>
        <taxon>Bacillariophyceae</taxon>
        <taxon>Bacillariophycidae</taxon>
        <taxon>Bacillariales</taxon>
        <taxon>Bacillariaceae</taxon>
        <taxon>Cylindrotheca</taxon>
    </lineage>
</organism>
<reference evidence="2" key="1">
    <citation type="submission" date="2023-08" db="EMBL/GenBank/DDBJ databases">
        <authorList>
            <person name="Audoor S."/>
            <person name="Bilcke G."/>
        </authorList>
    </citation>
    <scope>NUCLEOTIDE SEQUENCE</scope>
</reference>
<protein>
    <recommendedName>
        <fullName evidence="1">CRAL-TRIO domain-containing protein</fullName>
    </recommendedName>
</protein>
<keyword evidence="3" id="KW-1185">Reference proteome</keyword>